<dbReference type="Proteomes" id="UP000019335">
    <property type="component" value="Chromosome 12"/>
</dbReference>
<accession>W7TFA8</accession>
<protein>
    <submittedName>
        <fullName evidence="2">Uncharacterized protein</fullName>
    </submittedName>
</protein>
<feature type="region of interest" description="Disordered" evidence="1">
    <location>
        <begin position="166"/>
        <end position="321"/>
    </location>
</feature>
<name>W7TFA8_9STRA</name>
<evidence type="ECO:0000313" key="3">
    <source>
        <dbReference type="Proteomes" id="UP000019335"/>
    </source>
</evidence>
<dbReference type="AlphaFoldDB" id="W7TFA8"/>
<comment type="caution">
    <text evidence="2">The sequence shown here is derived from an EMBL/GenBank/DDBJ whole genome shotgun (WGS) entry which is preliminary data.</text>
</comment>
<organism evidence="2 3">
    <name type="scientific">Nannochloropsis gaditana</name>
    <dbReference type="NCBI Taxonomy" id="72520"/>
    <lineage>
        <taxon>Eukaryota</taxon>
        <taxon>Sar</taxon>
        <taxon>Stramenopiles</taxon>
        <taxon>Ochrophyta</taxon>
        <taxon>Eustigmatophyceae</taxon>
        <taxon>Eustigmatales</taxon>
        <taxon>Monodopsidaceae</taxon>
        <taxon>Nannochloropsis</taxon>
    </lineage>
</organism>
<keyword evidence="3" id="KW-1185">Reference proteome</keyword>
<proteinExistence type="predicted"/>
<evidence type="ECO:0000313" key="2">
    <source>
        <dbReference type="EMBL" id="EWM24837.1"/>
    </source>
</evidence>
<sequence length="321" mass="35384">MCQLSQVLHARNDCRAMNLVREVHKRVWQRRRTAAFTGDESHLMLSRRQSHRQSRVNMSRNCLIGVGGLLFVHWTSLSMSLSSLPGDRYPSIQTSTAFFPRRYASTGFLYSIRPHQPPLLLGRSQHCRPRAQTRRDDGSSYPFLSRWRRGPDWSVRLASTDGVQGTGETDFYFSYPASGGERKEEGGGEGGKEGPGEGAKVPDENARARQRSDSNVVHRQNEAEEEDLAEIVGKAGESVREEARRPGGSPRAGGKEGRKAAREGGPQGGLGEIEESKSPPVTVVPGPARAPEDDLARLGAGQEGRSATRRATKRWELERGG</sequence>
<feature type="compositionally biased region" description="Basic and acidic residues" evidence="1">
    <location>
        <begin position="180"/>
        <end position="212"/>
    </location>
</feature>
<feature type="compositionally biased region" description="Basic and acidic residues" evidence="1">
    <location>
        <begin position="253"/>
        <end position="262"/>
    </location>
</feature>
<evidence type="ECO:0000256" key="1">
    <source>
        <dbReference type="SAM" id="MobiDB-lite"/>
    </source>
</evidence>
<dbReference type="OrthoDB" id="10478029at2759"/>
<dbReference type="EMBL" id="AZIL01001099">
    <property type="protein sequence ID" value="EWM24837.1"/>
    <property type="molecule type" value="Genomic_DNA"/>
</dbReference>
<gene>
    <name evidence="2" type="ORF">Naga_101192g2</name>
</gene>
<reference evidence="2 3" key="1">
    <citation type="journal article" date="2014" name="Mol. Plant">
        <title>Chromosome Scale Genome Assembly and Transcriptome Profiling of Nannochloropsis gaditana in Nitrogen Depletion.</title>
        <authorList>
            <person name="Corteggiani Carpinelli E."/>
            <person name="Telatin A."/>
            <person name="Vitulo N."/>
            <person name="Forcato C."/>
            <person name="D'Angelo M."/>
            <person name="Schiavon R."/>
            <person name="Vezzi A."/>
            <person name="Giacometti G.M."/>
            <person name="Morosinotto T."/>
            <person name="Valle G."/>
        </authorList>
    </citation>
    <scope>NUCLEOTIDE SEQUENCE [LARGE SCALE GENOMIC DNA]</scope>
    <source>
        <strain evidence="2 3">B-31</strain>
    </source>
</reference>